<dbReference type="PROSITE" id="PS00823">
    <property type="entry name" value="DEHYDRIN_2"/>
    <property type="match status" value="1"/>
</dbReference>
<proteinExistence type="predicted"/>
<feature type="compositionally biased region" description="Gly residues" evidence="1">
    <location>
        <begin position="64"/>
        <end position="76"/>
    </location>
</feature>
<feature type="compositionally biased region" description="Low complexity" evidence="1">
    <location>
        <begin position="86"/>
        <end position="95"/>
    </location>
</feature>
<feature type="signal peptide" evidence="2">
    <location>
        <begin position="1"/>
        <end position="21"/>
    </location>
</feature>
<evidence type="ECO:0000313" key="4">
    <source>
        <dbReference type="Proteomes" id="UP001359559"/>
    </source>
</evidence>
<keyword evidence="4" id="KW-1185">Reference proteome</keyword>
<evidence type="ECO:0008006" key="5">
    <source>
        <dbReference type="Google" id="ProtNLM"/>
    </source>
</evidence>
<organism evidence="3 4">
    <name type="scientific">Clitoria ternatea</name>
    <name type="common">Butterfly pea</name>
    <dbReference type="NCBI Taxonomy" id="43366"/>
    <lineage>
        <taxon>Eukaryota</taxon>
        <taxon>Viridiplantae</taxon>
        <taxon>Streptophyta</taxon>
        <taxon>Embryophyta</taxon>
        <taxon>Tracheophyta</taxon>
        <taxon>Spermatophyta</taxon>
        <taxon>Magnoliopsida</taxon>
        <taxon>eudicotyledons</taxon>
        <taxon>Gunneridae</taxon>
        <taxon>Pentapetalae</taxon>
        <taxon>rosids</taxon>
        <taxon>fabids</taxon>
        <taxon>Fabales</taxon>
        <taxon>Fabaceae</taxon>
        <taxon>Papilionoideae</taxon>
        <taxon>50 kb inversion clade</taxon>
        <taxon>NPAAA clade</taxon>
        <taxon>indigoferoid/millettioid clade</taxon>
        <taxon>Phaseoleae</taxon>
        <taxon>Clitoria</taxon>
    </lineage>
</organism>
<dbReference type="InterPro" id="IPR030513">
    <property type="entry name" value="Dehydrin_CS"/>
</dbReference>
<comment type="caution">
    <text evidence="3">The sequence shown here is derived from an EMBL/GenBank/DDBJ whole genome shotgun (WGS) entry which is preliminary data.</text>
</comment>
<keyword evidence="2" id="KW-0732">Signal</keyword>
<sequence>MFPGTLLFNSFVLPLGILTNASLYMEKITESVGPQIMAHYQNQYGAVPASSKDPIQKEMESGGDTTGTGVGGGGGSAQVIADDYGTNSTTTAPAHAHADAGKAQHHKKGIIDKIKDKLPGPHHHNK</sequence>
<evidence type="ECO:0000256" key="2">
    <source>
        <dbReference type="SAM" id="SignalP"/>
    </source>
</evidence>
<feature type="region of interest" description="Disordered" evidence="1">
    <location>
        <begin position="47"/>
        <end position="108"/>
    </location>
</feature>
<dbReference type="EMBL" id="JAYKXN010000001">
    <property type="protein sequence ID" value="KAK7320122.1"/>
    <property type="molecule type" value="Genomic_DNA"/>
</dbReference>
<feature type="chain" id="PRO_5042867415" description="Dehydrin" evidence="2">
    <location>
        <begin position="22"/>
        <end position="126"/>
    </location>
</feature>
<evidence type="ECO:0000256" key="1">
    <source>
        <dbReference type="SAM" id="MobiDB-lite"/>
    </source>
</evidence>
<protein>
    <recommendedName>
        <fullName evidence="5">Dehydrin</fullName>
    </recommendedName>
</protein>
<evidence type="ECO:0000313" key="3">
    <source>
        <dbReference type="EMBL" id="KAK7320122.1"/>
    </source>
</evidence>
<gene>
    <name evidence="3" type="ORF">RJT34_04856</name>
</gene>
<name>A0AAN9KPT9_CLITE</name>
<reference evidence="3 4" key="1">
    <citation type="submission" date="2024-01" db="EMBL/GenBank/DDBJ databases">
        <title>The genomes of 5 underutilized Papilionoideae crops provide insights into root nodulation and disease resistance.</title>
        <authorList>
            <person name="Yuan L."/>
        </authorList>
    </citation>
    <scope>NUCLEOTIDE SEQUENCE [LARGE SCALE GENOMIC DNA]</scope>
    <source>
        <strain evidence="3">LY-2023</strain>
        <tissue evidence="3">Leaf</tissue>
    </source>
</reference>
<dbReference type="AlphaFoldDB" id="A0AAN9KPT9"/>
<dbReference type="Proteomes" id="UP001359559">
    <property type="component" value="Unassembled WGS sequence"/>
</dbReference>
<accession>A0AAN9KPT9</accession>